<dbReference type="GO" id="GO:0005886">
    <property type="term" value="C:plasma membrane"/>
    <property type="evidence" value="ECO:0007669"/>
    <property type="project" value="TreeGrafter"/>
</dbReference>
<reference evidence="7 8" key="1">
    <citation type="submission" date="2016-11" db="EMBL/GenBank/DDBJ databases">
        <authorList>
            <person name="Jaros S."/>
            <person name="Januszkiewicz K."/>
            <person name="Wedrychowicz H."/>
        </authorList>
    </citation>
    <scope>NUCLEOTIDE SEQUENCE [LARGE SCALE GENOMIC DNA]</scope>
    <source>
        <strain evidence="7 8">DSM 27063</strain>
    </source>
</reference>
<dbReference type="PANTHER" id="PTHR43461">
    <property type="entry name" value="TRANSMEMBRANE PROTEIN 256"/>
    <property type="match status" value="1"/>
</dbReference>
<comment type="subcellular location">
    <subcellularLocation>
        <location evidence="1">Membrane</location>
        <topology evidence="1">Multi-pass membrane protein</topology>
    </subcellularLocation>
</comment>
<dbReference type="Pfam" id="PF04241">
    <property type="entry name" value="DUF423"/>
    <property type="match status" value="1"/>
</dbReference>
<keyword evidence="3 6" id="KW-0812">Transmembrane</keyword>
<evidence type="ECO:0000256" key="4">
    <source>
        <dbReference type="ARBA" id="ARBA00022989"/>
    </source>
</evidence>
<dbReference type="InterPro" id="IPR006696">
    <property type="entry name" value="DUF423"/>
</dbReference>
<dbReference type="RefSeq" id="WP_073166598.1">
    <property type="nucleotide sequence ID" value="NZ_FQZE01000005.1"/>
</dbReference>
<evidence type="ECO:0000256" key="1">
    <source>
        <dbReference type="ARBA" id="ARBA00004141"/>
    </source>
</evidence>
<keyword evidence="5 6" id="KW-0472">Membrane</keyword>
<proteinExistence type="inferred from homology"/>
<sequence length="123" mass="13130">MSKTILMTASVLLALAVALGAFGAHGLKSQLSSDMMQTFKTGVEYHFYHALGLLLIGILAVSFPSELLKWSAILLTAGIILFSGSLYVLAVSGIKWLGAITPIGGLSFIAGWILLFLAVWKKF</sequence>
<dbReference type="EMBL" id="FQZE01000005">
    <property type="protein sequence ID" value="SHI76848.1"/>
    <property type="molecule type" value="Genomic_DNA"/>
</dbReference>
<keyword evidence="8" id="KW-1185">Reference proteome</keyword>
<accession>A0A1M6DUZ6</accession>
<evidence type="ECO:0000256" key="6">
    <source>
        <dbReference type="SAM" id="Phobius"/>
    </source>
</evidence>
<feature type="transmembrane region" description="Helical" evidence="6">
    <location>
        <begin position="96"/>
        <end position="120"/>
    </location>
</feature>
<evidence type="ECO:0000256" key="5">
    <source>
        <dbReference type="ARBA" id="ARBA00023136"/>
    </source>
</evidence>
<protein>
    <submittedName>
        <fullName evidence="7">Uncharacterized membrane protein YgdD, TMEM256/DUF423 family</fullName>
    </submittedName>
</protein>
<comment type="similarity">
    <text evidence="2">Belongs to the UPF0382 family.</text>
</comment>
<keyword evidence="4 6" id="KW-1133">Transmembrane helix</keyword>
<gene>
    <name evidence="7" type="ORF">SAMN05444280_105185</name>
</gene>
<organism evidence="7 8">
    <name type="scientific">Tangfeifania diversioriginum</name>
    <dbReference type="NCBI Taxonomy" id="1168035"/>
    <lineage>
        <taxon>Bacteria</taxon>
        <taxon>Pseudomonadati</taxon>
        <taxon>Bacteroidota</taxon>
        <taxon>Bacteroidia</taxon>
        <taxon>Marinilabiliales</taxon>
        <taxon>Prolixibacteraceae</taxon>
        <taxon>Tangfeifania</taxon>
    </lineage>
</organism>
<evidence type="ECO:0000256" key="2">
    <source>
        <dbReference type="ARBA" id="ARBA00009694"/>
    </source>
</evidence>
<evidence type="ECO:0000313" key="7">
    <source>
        <dbReference type="EMBL" id="SHI76848.1"/>
    </source>
</evidence>
<feature type="transmembrane region" description="Helical" evidence="6">
    <location>
        <begin position="47"/>
        <end position="63"/>
    </location>
</feature>
<feature type="transmembrane region" description="Helical" evidence="6">
    <location>
        <begin position="70"/>
        <end position="90"/>
    </location>
</feature>
<dbReference type="AlphaFoldDB" id="A0A1M6DUZ6"/>
<evidence type="ECO:0000256" key="3">
    <source>
        <dbReference type="ARBA" id="ARBA00022692"/>
    </source>
</evidence>
<name>A0A1M6DUZ6_9BACT</name>
<dbReference type="PANTHER" id="PTHR43461:SF1">
    <property type="entry name" value="TRANSMEMBRANE PROTEIN 256"/>
    <property type="match status" value="1"/>
</dbReference>
<dbReference type="OrthoDB" id="9802121at2"/>
<evidence type="ECO:0000313" key="8">
    <source>
        <dbReference type="Proteomes" id="UP000184050"/>
    </source>
</evidence>
<dbReference type="Proteomes" id="UP000184050">
    <property type="component" value="Unassembled WGS sequence"/>
</dbReference>